<dbReference type="Proteomes" id="UP000198703">
    <property type="component" value="Unassembled WGS sequence"/>
</dbReference>
<dbReference type="PANTHER" id="PTHR21660">
    <property type="entry name" value="THIOESTERASE SUPERFAMILY MEMBER-RELATED"/>
    <property type="match status" value="1"/>
</dbReference>
<reference evidence="4 5" key="1">
    <citation type="submission" date="2016-10" db="EMBL/GenBank/DDBJ databases">
        <authorList>
            <person name="de Groot N.N."/>
        </authorList>
    </citation>
    <scope>NUCLEOTIDE SEQUENCE [LARGE SCALE GENOMIC DNA]</scope>
    <source>
        <strain evidence="4 5">DSM 15345</strain>
    </source>
</reference>
<dbReference type="NCBIfam" id="TIGR00369">
    <property type="entry name" value="unchar_dom_1"/>
    <property type="match status" value="1"/>
</dbReference>
<dbReference type="InterPro" id="IPR029069">
    <property type="entry name" value="HotDog_dom_sf"/>
</dbReference>
<dbReference type="Gene3D" id="3.10.129.10">
    <property type="entry name" value="Hotdog Thioesterase"/>
    <property type="match status" value="1"/>
</dbReference>
<organism evidence="4 5">
    <name type="scientific">Rubrimonas cliftonensis</name>
    <dbReference type="NCBI Taxonomy" id="89524"/>
    <lineage>
        <taxon>Bacteria</taxon>
        <taxon>Pseudomonadati</taxon>
        <taxon>Pseudomonadota</taxon>
        <taxon>Alphaproteobacteria</taxon>
        <taxon>Rhodobacterales</taxon>
        <taxon>Paracoccaceae</taxon>
        <taxon>Rubrimonas</taxon>
    </lineage>
</organism>
<evidence type="ECO:0000256" key="2">
    <source>
        <dbReference type="ARBA" id="ARBA00022801"/>
    </source>
</evidence>
<dbReference type="InterPro" id="IPR003736">
    <property type="entry name" value="PAAI_dom"/>
</dbReference>
<accession>A0A1H3XCH1</accession>
<dbReference type="OrthoDB" id="9813282at2"/>
<dbReference type="InterPro" id="IPR006683">
    <property type="entry name" value="Thioestr_dom"/>
</dbReference>
<feature type="domain" description="Thioesterase" evidence="3">
    <location>
        <begin position="72"/>
        <end position="145"/>
    </location>
</feature>
<gene>
    <name evidence="4" type="ORF">SAMN05444370_102343</name>
</gene>
<dbReference type="Pfam" id="PF03061">
    <property type="entry name" value="4HBT"/>
    <property type="match status" value="1"/>
</dbReference>
<name>A0A1H3XCH1_9RHOB</name>
<evidence type="ECO:0000313" key="5">
    <source>
        <dbReference type="Proteomes" id="UP000198703"/>
    </source>
</evidence>
<dbReference type="PANTHER" id="PTHR21660:SF1">
    <property type="entry name" value="ACYL-COENZYME A THIOESTERASE 13"/>
    <property type="match status" value="1"/>
</dbReference>
<dbReference type="GO" id="GO:0047617">
    <property type="term" value="F:fatty acyl-CoA hydrolase activity"/>
    <property type="evidence" value="ECO:0007669"/>
    <property type="project" value="InterPro"/>
</dbReference>
<evidence type="ECO:0000259" key="3">
    <source>
        <dbReference type="Pfam" id="PF03061"/>
    </source>
</evidence>
<dbReference type="EMBL" id="FNQM01000002">
    <property type="protein sequence ID" value="SDZ96374.1"/>
    <property type="molecule type" value="Genomic_DNA"/>
</dbReference>
<dbReference type="CDD" id="cd03443">
    <property type="entry name" value="PaaI_thioesterase"/>
    <property type="match status" value="1"/>
</dbReference>
<protein>
    <submittedName>
        <fullName evidence="4">Uncharacterized domain 1-containing protein</fullName>
    </submittedName>
</protein>
<proteinExistence type="inferred from homology"/>
<keyword evidence="5" id="KW-1185">Reference proteome</keyword>
<evidence type="ECO:0000256" key="1">
    <source>
        <dbReference type="ARBA" id="ARBA00008324"/>
    </source>
</evidence>
<comment type="similarity">
    <text evidence="1">Belongs to the thioesterase PaaI family.</text>
</comment>
<dbReference type="STRING" id="89524.SAMN05444370_102343"/>
<dbReference type="AlphaFoldDB" id="A0A1H3XCH1"/>
<sequence>MSAGAAARSVDAQAARGRLEQALDGHSQAFETFFLARFLDLSFEYLPADAPDAGKEACRVSFPVSEMVMNPQGSLHGGVMASAMDISMGHLVNKVAGPGATIEMKIQFMRPVTEGMATCEGRFTRRGRALSFMESRLTGPDGKLAALATATWKMPG</sequence>
<dbReference type="RefSeq" id="WP_093249186.1">
    <property type="nucleotide sequence ID" value="NZ_FNQM01000002.1"/>
</dbReference>
<keyword evidence="2" id="KW-0378">Hydrolase</keyword>
<dbReference type="SUPFAM" id="SSF54637">
    <property type="entry name" value="Thioesterase/thiol ester dehydrase-isomerase"/>
    <property type="match status" value="1"/>
</dbReference>
<evidence type="ECO:0000313" key="4">
    <source>
        <dbReference type="EMBL" id="SDZ96374.1"/>
    </source>
</evidence>
<dbReference type="InterPro" id="IPR039298">
    <property type="entry name" value="ACOT13"/>
</dbReference>